<keyword evidence="7 9" id="KW-0057">Aromatic amino acid biosynthesis</keyword>
<evidence type="ECO:0000256" key="3">
    <source>
        <dbReference type="ARBA" id="ARBA00008737"/>
    </source>
</evidence>
<evidence type="ECO:0000256" key="7">
    <source>
        <dbReference type="ARBA" id="ARBA00023141"/>
    </source>
</evidence>
<protein>
    <recommendedName>
        <fullName evidence="9">Indole-3-glycerol phosphate synthase</fullName>
        <shortName evidence="9">IGPS</shortName>
        <ecNumber evidence="9">4.1.1.48</ecNumber>
    </recommendedName>
</protein>
<dbReference type="AlphaFoldDB" id="A0A0B5ARC1"/>
<evidence type="ECO:0000313" key="11">
    <source>
        <dbReference type="EMBL" id="AJD91197.1"/>
    </source>
</evidence>
<dbReference type="GO" id="GO:0000162">
    <property type="term" value="P:L-tryptophan biosynthetic process"/>
    <property type="evidence" value="ECO:0007669"/>
    <property type="project" value="UniProtKB-UniRule"/>
</dbReference>
<comment type="pathway">
    <text evidence="2 9">Amino-acid biosynthesis; L-tryptophan biosynthesis; L-tryptophan from chorismate: step 4/5.</text>
</comment>
<gene>
    <name evidence="9" type="primary">trpC</name>
    <name evidence="11" type="ORF">JMA_18800</name>
</gene>
<dbReference type="InterPro" id="IPR011060">
    <property type="entry name" value="RibuloseP-bd_barrel"/>
</dbReference>
<evidence type="ECO:0000256" key="8">
    <source>
        <dbReference type="ARBA" id="ARBA00023239"/>
    </source>
</evidence>
<dbReference type="PANTHER" id="PTHR22854:SF2">
    <property type="entry name" value="INDOLE-3-GLYCEROL-PHOSPHATE SYNTHASE"/>
    <property type="match status" value="1"/>
</dbReference>
<evidence type="ECO:0000259" key="10">
    <source>
        <dbReference type="Pfam" id="PF00218"/>
    </source>
</evidence>
<evidence type="ECO:0000256" key="9">
    <source>
        <dbReference type="HAMAP-Rule" id="MF_00134"/>
    </source>
</evidence>
<dbReference type="InterPro" id="IPR013798">
    <property type="entry name" value="Indole-3-glycerol_P_synth_dom"/>
</dbReference>
<dbReference type="Gene3D" id="3.20.20.70">
    <property type="entry name" value="Aldolase class I"/>
    <property type="match status" value="1"/>
</dbReference>
<keyword evidence="5 9" id="KW-0210">Decarboxylase</keyword>
<feature type="domain" description="Indole-3-glycerol phosphate synthase" evidence="10">
    <location>
        <begin position="10"/>
        <end position="247"/>
    </location>
</feature>
<evidence type="ECO:0000313" key="12">
    <source>
        <dbReference type="Proteomes" id="UP000031449"/>
    </source>
</evidence>
<dbReference type="HAMAP" id="MF_00134_B">
    <property type="entry name" value="IGPS_B"/>
    <property type="match status" value="1"/>
</dbReference>
<dbReference type="InterPro" id="IPR001468">
    <property type="entry name" value="Indole-3-GlycerolPSynthase_CS"/>
</dbReference>
<dbReference type="OrthoDB" id="9804217at2"/>
<dbReference type="NCBIfam" id="NF001377">
    <property type="entry name" value="PRK00278.2-4"/>
    <property type="match status" value="1"/>
</dbReference>
<evidence type="ECO:0000256" key="6">
    <source>
        <dbReference type="ARBA" id="ARBA00022822"/>
    </source>
</evidence>
<dbReference type="FunFam" id="3.20.20.70:FF:000024">
    <property type="entry name" value="Indole-3-glycerol phosphate synthase"/>
    <property type="match status" value="1"/>
</dbReference>
<name>A0A0B5ARC1_9BACL</name>
<dbReference type="SUPFAM" id="SSF51366">
    <property type="entry name" value="Ribulose-phoshate binding barrel"/>
    <property type="match status" value="1"/>
</dbReference>
<dbReference type="HOGENOM" id="CLU_034247_2_1_9"/>
<dbReference type="KEGG" id="jeo:JMA_18800"/>
<evidence type="ECO:0000256" key="4">
    <source>
        <dbReference type="ARBA" id="ARBA00022605"/>
    </source>
</evidence>
<proteinExistence type="inferred from homology"/>
<evidence type="ECO:0000256" key="2">
    <source>
        <dbReference type="ARBA" id="ARBA00004696"/>
    </source>
</evidence>
<evidence type="ECO:0000256" key="1">
    <source>
        <dbReference type="ARBA" id="ARBA00001633"/>
    </source>
</evidence>
<dbReference type="GO" id="GO:0004640">
    <property type="term" value="F:phosphoribosylanthranilate isomerase activity"/>
    <property type="evidence" value="ECO:0007669"/>
    <property type="project" value="TreeGrafter"/>
</dbReference>
<dbReference type="Pfam" id="PF00218">
    <property type="entry name" value="IGPS"/>
    <property type="match status" value="1"/>
</dbReference>
<reference evidence="11 12" key="1">
    <citation type="submission" date="2014-08" db="EMBL/GenBank/DDBJ databases">
        <title>Complete genome of a marine bacteria Jeotgalibacillus malaysiensis.</title>
        <authorList>
            <person name="Yaakop A.S."/>
            <person name="Chan K.-G."/>
            <person name="Goh K.M."/>
        </authorList>
    </citation>
    <scope>NUCLEOTIDE SEQUENCE [LARGE SCALE GENOMIC DNA]</scope>
    <source>
        <strain evidence="11 12">D5</strain>
    </source>
</reference>
<dbReference type="Proteomes" id="UP000031449">
    <property type="component" value="Chromosome"/>
</dbReference>
<keyword evidence="4 9" id="KW-0028">Amino-acid biosynthesis</keyword>
<dbReference type="CDD" id="cd00331">
    <property type="entry name" value="IGPS"/>
    <property type="match status" value="1"/>
</dbReference>
<organism evidence="11 12">
    <name type="scientific">Jeotgalibacillus malaysiensis</name>
    <dbReference type="NCBI Taxonomy" id="1508404"/>
    <lineage>
        <taxon>Bacteria</taxon>
        <taxon>Bacillati</taxon>
        <taxon>Bacillota</taxon>
        <taxon>Bacilli</taxon>
        <taxon>Bacillales</taxon>
        <taxon>Caryophanaceae</taxon>
        <taxon>Jeotgalibacillus</taxon>
    </lineage>
</organism>
<dbReference type="EMBL" id="CP009416">
    <property type="protein sequence ID" value="AJD91197.1"/>
    <property type="molecule type" value="Genomic_DNA"/>
</dbReference>
<dbReference type="EC" id="4.1.1.48" evidence="9"/>
<keyword evidence="12" id="KW-1185">Reference proteome</keyword>
<dbReference type="PROSITE" id="PS00614">
    <property type="entry name" value="IGPS"/>
    <property type="match status" value="1"/>
</dbReference>
<sequence length="258" mass="28111">MTILDKIIDKKKEELTAYKAGYSTDHINPLSFNIKKSTKMNVIAEIKRASPSKGIINPDMDPVKQAKLYEENGASAISVLTDESFFQGSFDDLKAVAEAVNIPVLCKDFMIDKKQIDRAASAGASIILLIVAALTDQQLKELNDHAKKLNLSVLTEVHNEEELKRAFSAGAEILGVNNRNLKTFEVDLKVSEELGRIIQAKGLPFVSESGIFTAEDARFAAKTGASAVLVGESLMKSKDIGTLLRSLQVPLTGDFDAR</sequence>
<comment type="similarity">
    <text evidence="3 9">Belongs to the TrpC family.</text>
</comment>
<dbReference type="PANTHER" id="PTHR22854">
    <property type="entry name" value="TRYPTOPHAN BIOSYNTHESIS PROTEIN"/>
    <property type="match status" value="1"/>
</dbReference>
<dbReference type="UniPathway" id="UPA00035">
    <property type="reaction ID" value="UER00043"/>
</dbReference>
<accession>A0A0B5ARC1</accession>
<dbReference type="GO" id="GO:0004425">
    <property type="term" value="F:indole-3-glycerol-phosphate synthase activity"/>
    <property type="evidence" value="ECO:0007669"/>
    <property type="project" value="UniProtKB-UniRule"/>
</dbReference>
<comment type="catalytic activity">
    <reaction evidence="1 9">
        <text>1-(2-carboxyphenylamino)-1-deoxy-D-ribulose 5-phosphate + H(+) = (1S,2R)-1-C-(indol-3-yl)glycerol 3-phosphate + CO2 + H2O</text>
        <dbReference type="Rhea" id="RHEA:23476"/>
        <dbReference type="ChEBI" id="CHEBI:15377"/>
        <dbReference type="ChEBI" id="CHEBI:15378"/>
        <dbReference type="ChEBI" id="CHEBI:16526"/>
        <dbReference type="ChEBI" id="CHEBI:58613"/>
        <dbReference type="ChEBI" id="CHEBI:58866"/>
        <dbReference type="EC" id="4.1.1.48"/>
    </reaction>
</comment>
<dbReference type="InterPro" id="IPR013785">
    <property type="entry name" value="Aldolase_TIM"/>
</dbReference>
<keyword evidence="8 9" id="KW-0456">Lyase</keyword>
<dbReference type="HAMAP" id="MF_00134_A">
    <property type="entry name" value="IGPS_A"/>
    <property type="match status" value="1"/>
</dbReference>
<dbReference type="STRING" id="1508404.JMA_18800"/>
<keyword evidence="6 9" id="KW-0822">Tryptophan biosynthesis</keyword>
<evidence type="ECO:0000256" key="5">
    <source>
        <dbReference type="ARBA" id="ARBA00022793"/>
    </source>
</evidence>
<dbReference type="InterPro" id="IPR045186">
    <property type="entry name" value="Indole-3-glycerol_P_synth"/>
</dbReference>